<dbReference type="AlphaFoldDB" id="A0A2P2N5N6"/>
<organism evidence="1">
    <name type="scientific">Rhizophora mucronata</name>
    <name type="common">Asiatic mangrove</name>
    <dbReference type="NCBI Taxonomy" id="61149"/>
    <lineage>
        <taxon>Eukaryota</taxon>
        <taxon>Viridiplantae</taxon>
        <taxon>Streptophyta</taxon>
        <taxon>Embryophyta</taxon>
        <taxon>Tracheophyta</taxon>
        <taxon>Spermatophyta</taxon>
        <taxon>Magnoliopsida</taxon>
        <taxon>eudicotyledons</taxon>
        <taxon>Gunneridae</taxon>
        <taxon>Pentapetalae</taxon>
        <taxon>rosids</taxon>
        <taxon>fabids</taxon>
        <taxon>Malpighiales</taxon>
        <taxon>Rhizophoraceae</taxon>
        <taxon>Rhizophora</taxon>
    </lineage>
</organism>
<reference evidence="1" key="1">
    <citation type="submission" date="2018-02" db="EMBL/GenBank/DDBJ databases">
        <title>Rhizophora mucronata_Transcriptome.</title>
        <authorList>
            <person name="Meera S.P."/>
            <person name="Sreeshan A."/>
            <person name="Augustine A."/>
        </authorList>
    </citation>
    <scope>NUCLEOTIDE SEQUENCE</scope>
    <source>
        <tissue evidence="1">Leaf</tissue>
    </source>
</reference>
<accession>A0A2P2N5N6</accession>
<sequence>MPPEMQSSVLNRTFKQVDGKQMKCTFSSHEFAWILWSRKKHRHD</sequence>
<proteinExistence type="predicted"/>
<dbReference type="EMBL" id="GGEC01057328">
    <property type="protein sequence ID" value="MBX37812.1"/>
    <property type="molecule type" value="Transcribed_RNA"/>
</dbReference>
<protein>
    <submittedName>
        <fullName evidence="1">Uncharacterized protein</fullName>
    </submittedName>
</protein>
<name>A0A2P2N5N6_RHIMU</name>
<evidence type="ECO:0000313" key="1">
    <source>
        <dbReference type="EMBL" id="MBX37812.1"/>
    </source>
</evidence>